<feature type="domain" description="SMP-30/Gluconolactonase/LRE-like region" evidence="1">
    <location>
        <begin position="22"/>
        <end position="278"/>
    </location>
</feature>
<protein>
    <submittedName>
        <fullName evidence="2">Gluconolactonase</fullName>
        <ecNumber evidence="2">3.1.1.17</ecNumber>
    </submittedName>
</protein>
<dbReference type="AlphaFoldDB" id="A0A839XQT0"/>
<dbReference type="PANTHER" id="PTHR47572">
    <property type="entry name" value="LIPOPROTEIN-RELATED"/>
    <property type="match status" value="1"/>
</dbReference>
<dbReference type="EMBL" id="JACIBS010000005">
    <property type="protein sequence ID" value="MBB3665570.1"/>
    <property type="molecule type" value="Genomic_DNA"/>
</dbReference>
<dbReference type="RefSeq" id="WP_183786779.1">
    <property type="nucleotide sequence ID" value="NZ_JACIBS010000005.1"/>
</dbReference>
<comment type="caution">
    <text evidence="2">The sequence shown here is derived from an EMBL/GenBank/DDBJ whole genome shotgun (WGS) entry which is preliminary data.</text>
</comment>
<sequence>MSGLEFGADGKTRVVAGGLRFPEGGAIDADGSVIVPEVEGGSLRRVTPHRGVVETVAEAGGGANGCAFGPDGAIYVSNNGGYLFSEQDGQRFPCGAVDGKVRGRIQRVDPGDGSVRTLFTESEGEELGGLNELVFDASGAAYVADTTAGRIHYMDPIAGVIRIAVDGMYGPNGVGLSPDGARLYVSETHSGRVRSYVVNGPGELTELPDLYRHPMEGYAWDGLAVDGEGHVCVADLLRSGVTVLSPAGEEIARFRTPEPDRSVTNLCFGTSSAYVSSAGRGLLYELPWPWRVLRLNFQP</sequence>
<dbReference type="GO" id="GO:0004341">
    <property type="term" value="F:gluconolactonase activity"/>
    <property type="evidence" value="ECO:0007669"/>
    <property type="project" value="UniProtKB-EC"/>
</dbReference>
<name>A0A839XQT0_9PSEU</name>
<dbReference type="InterPro" id="IPR013658">
    <property type="entry name" value="SGL"/>
</dbReference>
<evidence type="ECO:0000259" key="1">
    <source>
        <dbReference type="Pfam" id="PF08450"/>
    </source>
</evidence>
<keyword evidence="2" id="KW-0378">Hydrolase</keyword>
<dbReference type="Gene3D" id="2.120.10.30">
    <property type="entry name" value="TolB, C-terminal domain"/>
    <property type="match status" value="1"/>
</dbReference>
<dbReference type="Pfam" id="PF08450">
    <property type="entry name" value="SGL"/>
    <property type="match status" value="1"/>
</dbReference>
<organism evidence="2 3">
    <name type="scientific">Prauserella sediminis</name>
    <dbReference type="NCBI Taxonomy" id="577680"/>
    <lineage>
        <taxon>Bacteria</taxon>
        <taxon>Bacillati</taxon>
        <taxon>Actinomycetota</taxon>
        <taxon>Actinomycetes</taxon>
        <taxon>Pseudonocardiales</taxon>
        <taxon>Pseudonocardiaceae</taxon>
        <taxon>Prauserella</taxon>
        <taxon>Prauserella salsuginis group</taxon>
    </lineage>
</organism>
<proteinExistence type="predicted"/>
<dbReference type="EC" id="3.1.1.17" evidence="2"/>
<dbReference type="PANTHER" id="PTHR47572:SF5">
    <property type="entry name" value="BLR2277 PROTEIN"/>
    <property type="match status" value="1"/>
</dbReference>
<evidence type="ECO:0000313" key="3">
    <source>
        <dbReference type="Proteomes" id="UP000564573"/>
    </source>
</evidence>
<dbReference type="Proteomes" id="UP000564573">
    <property type="component" value="Unassembled WGS sequence"/>
</dbReference>
<reference evidence="2 3" key="1">
    <citation type="submission" date="2020-08" db="EMBL/GenBank/DDBJ databases">
        <title>Sequencing the genomes of 1000 actinobacteria strains.</title>
        <authorList>
            <person name="Klenk H.-P."/>
        </authorList>
    </citation>
    <scope>NUCLEOTIDE SEQUENCE [LARGE SCALE GENOMIC DNA]</scope>
    <source>
        <strain evidence="2 3">DSM 45267</strain>
    </source>
</reference>
<dbReference type="InterPro" id="IPR051262">
    <property type="entry name" value="SMP-30/CGR1_Lactonase"/>
</dbReference>
<dbReference type="SUPFAM" id="SSF63829">
    <property type="entry name" value="Calcium-dependent phosphotriesterase"/>
    <property type="match status" value="1"/>
</dbReference>
<keyword evidence="3" id="KW-1185">Reference proteome</keyword>
<gene>
    <name evidence="2" type="ORF">FB384_004528</name>
</gene>
<evidence type="ECO:0000313" key="2">
    <source>
        <dbReference type="EMBL" id="MBB3665570.1"/>
    </source>
</evidence>
<dbReference type="InterPro" id="IPR011042">
    <property type="entry name" value="6-blade_b-propeller_TolB-like"/>
</dbReference>
<accession>A0A839XQT0</accession>